<dbReference type="EMBL" id="LT607411">
    <property type="protein sequence ID" value="SCF19769.1"/>
    <property type="molecule type" value="Genomic_DNA"/>
</dbReference>
<proteinExistence type="predicted"/>
<reference evidence="3" key="1">
    <citation type="submission" date="2016-06" db="EMBL/GenBank/DDBJ databases">
        <authorList>
            <person name="Varghese N."/>
            <person name="Submissions Spin"/>
        </authorList>
    </citation>
    <scope>NUCLEOTIDE SEQUENCE [LARGE SCALE GENOMIC DNA]</scope>
    <source>
        <strain evidence="3">DSM 43909</strain>
    </source>
</reference>
<feature type="compositionally biased region" description="Acidic residues" evidence="1">
    <location>
        <begin position="1"/>
        <end position="19"/>
    </location>
</feature>
<evidence type="ECO:0000313" key="3">
    <source>
        <dbReference type="Proteomes" id="UP000198242"/>
    </source>
</evidence>
<feature type="region of interest" description="Disordered" evidence="1">
    <location>
        <begin position="1"/>
        <end position="39"/>
    </location>
</feature>
<sequence length="39" mass="4299">MSTDTDDLVVACSDEDDNPEDHIGEPVEYDLTTVEQEGD</sequence>
<accession>A0A1C4YGC0</accession>
<organism evidence="2 3">
    <name type="scientific">Micromonospora viridifaciens</name>
    <dbReference type="NCBI Taxonomy" id="1881"/>
    <lineage>
        <taxon>Bacteria</taxon>
        <taxon>Bacillati</taxon>
        <taxon>Actinomycetota</taxon>
        <taxon>Actinomycetes</taxon>
        <taxon>Micromonosporales</taxon>
        <taxon>Micromonosporaceae</taxon>
        <taxon>Micromonospora</taxon>
    </lineage>
</organism>
<evidence type="ECO:0000313" key="2">
    <source>
        <dbReference type="EMBL" id="SCF19769.1"/>
    </source>
</evidence>
<dbReference type="Proteomes" id="UP000198242">
    <property type="component" value="Chromosome I"/>
</dbReference>
<protein>
    <submittedName>
        <fullName evidence="2">Uncharacterized protein</fullName>
    </submittedName>
</protein>
<evidence type="ECO:0000256" key="1">
    <source>
        <dbReference type="SAM" id="MobiDB-lite"/>
    </source>
</evidence>
<keyword evidence="3" id="KW-1185">Reference proteome</keyword>
<gene>
    <name evidence="2" type="ORF">GA0074695_4251</name>
</gene>
<dbReference type="AlphaFoldDB" id="A0A1C4YGC0"/>
<name>A0A1C4YGC0_MICVI</name>